<dbReference type="EMBL" id="KN837113">
    <property type="protein sequence ID" value="KIJ45300.1"/>
    <property type="molecule type" value="Genomic_DNA"/>
</dbReference>
<dbReference type="InterPro" id="IPR050215">
    <property type="entry name" value="Thiolase-like_sf_Thiolase"/>
</dbReference>
<dbReference type="NCBIfam" id="TIGR01930">
    <property type="entry name" value="AcCoA-C-Actrans"/>
    <property type="match status" value="1"/>
</dbReference>
<keyword evidence="3 6" id="KW-0808">Transferase</keyword>
<dbReference type="InterPro" id="IPR016039">
    <property type="entry name" value="Thiolase-like"/>
</dbReference>
<keyword evidence="4 6" id="KW-0012">Acyltransferase</keyword>
<dbReference type="PANTHER" id="PTHR43853:SF10">
    <property type="entry name" value="ACETYL-COA C-ACETYLTRANSFERASE"/>
    <property type="match status" value="1"/>
</dbReference>
<dbReference type="GO" id="GO:0005777">
    <property type="term" value="C:peroxisome"/>
    <property type="evidence" value="ECO:0007669"/>
    <property type="project" value="TreeGrafter"/>
</dbReference>
<dbReference type="OrthoDB" id="5404651at2759"/>
<comment type="pathway">
    <text evidence="1">Lipid metabolism; fatty acid metabolism.</text>
</comment>
<evidence type="ECO:0000256" key="2">
    <source>
        <dbReference type="ARBA" id="ARBA00010982"/>
    </source>
</evidence>
<dbReference type="GO" id="GO:0010124">
    <property type="term" value="P:phenylacetate catabolic process"/>
    <property type="evidence" value="ECO:0007669"/>
    <property type="project" value="TreeGrafter"/>
</dbReference>
<evidence type="ECO:0000256" key="4">
    <source>
        <dbReference type="ARBA" id="ARBA00023315"/>
    </source>
</evidence>
<sequence length="224" mass="23897">NISRAKQDSYALLSHTRAAHALQSGIFADEIIPVEIAGQIHDTDDTIRPGTTKEGLGKLKPVFPQWGTASTTAGNASGVGDGAAIAVITTRERAEKEGWEVQAKWAGCAVVGVDPRYMGISPVIAIPKILEKLGLMKEDVDLWEINEAFASQFAYCVETLDVPMDKVNPNGGSIALAHPLGMTGVRMLATGLAEIQRRKQDIFCTSMCIGSGMGAAAIYVNERK</sequence>
<evidence type="ECO:0000259" key="8">
    <source>
        <dbReference type="Pfam" id="PF02803"/>
    </source>
</evidence>
<gene>
    <name evidence="9" type="ORF">M422DRAFT_30151</name>
</gene>
<reference evidence="9 10" key="1">
    <citation type="submission" date="2014-06" db="EMBL/GenBank/DDBJ databases">
        <title>Evolutionary Origins and Diversification of the Mycorrhizal Mutualists.</title>
        <authorList>
            <consortium name="DOE Joint Genome Institute"/>
            <consortium name="Mycorrhizal Genomics Consortium"/>
            <person name="Kohler A."/>
            <person name="Kuo A."/>
            <person name="Nagy L.G."/>
            <person name="Floudas D."/>
            <person name="Copeland A."/>
            <person name="Barry K.W."/>
            <person name="Cichocki N."/>
            <person name="Veneault-Fourrey C."/>
            <person name="LaButti K."/>
            <person name="Lindquist E.A."/>
            <person name="Lipzen A."/>
            <person name="Lundell T."/>
            <person name="Morin E."/>
            <person name="Murat C."/>
            <person name="Riley R."/>
            <person name="Ohm R."/>
            <person name="Sun H."/>
            <person name="Tunlid A."/>
            <person name="Henrissat B."/>
            <person name="Grigoriev I.V."/>
            <person name="Hibbett D.S."/>
            <person name="Martin F."/>
        </authorList>
    </citation>
    <scope>NUCLEOTIDE SEQUENCE [LARGE SCALE GENOMIC DNA]</scope>
    <source>
        <strain evidence="9 10">SS14</strain>
    </source>
</reference>
<accession>A0A0C9W1B4</accession>
<dbReference type="InterPro" id="IPR020616">
    <property type="entry name" value="Thiolase_N"/>
</dbReference>
<dbReference type="PANTHER" id="PTHR43853">
    <property type="entry name" value="3-KETOACYL-COA THIOLASE, PEROXISOMAL"/>
    <property type="match status" value="1"/>
</dbReference>
<evidence type="ECO:0000256" key="3">
    <source>
        <dbReference type="ARBA" id="ARBA00022679"/>
    </source>
</evidence>
<dbReference type="Pfam" id="PF02803">
    <property type="entry name" value="Thiolase_C"/>
    <property type="match status" value="1"/>
</dbReference>
<protein>
    <recommendedName>
        <fullName evidence="11">Acetyl-CoA C-acyltransferase</fullName>
    </recommendedName>
</protein>
<dbReference type="GO" id="GO:0006635">
    <property type="term" value="P:fatty acid beta-oxidation"/>
    <property type="evidence" value="ECO:0007669"/>
    <property type="project" value="TreeGrafter"/>
</dbReference>
<evidence type="ECO:0008006" key="11">
    <source>
        <dbReference type="Google" id="ProtNLM"/>
    </source>
</evidence>
<dbReference type="HOGENOM" id="CLU_031026_3_0_1"/>
<evidence type="ECO:0000256" key="1">
    <source>
        <dbReference type="ARBA" id="ARBA00004872"/>
    </source>
</evidence>
<dbReference type="SUPFAM" id="SSF53901">
    <property type="entry name" value="Thiolase-like"/>
    <property type="match status" value="2"/>
</dbReference>
<evidence type="ECO:0000256" key="6">
    <source>
        <dbReference type="RuleBase" id="RU003557"/>
    </source>
</evidence>
<proteinExistence type="inferred from homology"/>
<dbReference type="InterPro" id="IPR020617">
    <property type="entry name" value="Thiolase_C"/>
</dbReference>
<dbReference type="AlphaFoldDB" id="A0A0C9W1B4"/>
<comment type="similarity">
    <text evidence="2 6">Belongs to the thiolase-like superfamily. Thiolase family.</text>
</comment>
<feature type="domain" description="Thiolase N-terminal" evidence="7">
    <location>
        <begin position="1"/>
        <end position="91"/>
    </location>
</feature>
<dbReference type="InterPro" id="IPR002155">
    <property type="entry name" value="Thiolase"/>
</dbReference>
<evidence type="ECO:0000313" key="10">
    <source>
        <dbReference type="Proteomes" id="UP000054279"/>
    </source>
</evidence>
<feature type="domain" description="Thiolase C-terminal" evidence="8">
    <location>
        <begin position="101"/>
        <end position="218"/>
    </location>
</feature>
<dbReference type="CDD" id="cd00751">
    <property type="entry name" value="thiolase"/>
    <property type="match status" value="1"/>
</dbReference>
<evidence type="ECO:0000259" key="7">
    <source>
        <dbReference type="Pfam" id="PF00108"/>
    </source>
</evidence>
<dbReference type="GO" id="GO:0003988">
    <property type="term" value="F:acetyl-CoA C-acyltransferase activity"/>
    <property type="evidence" value="ECO:0007669"/>
    <property type="project" value="UniProtKB-EC"/>
</dbReference>
<feature type="non-terminal residue" evidence="9">
    <location>
        <position position="1"/>
    </location>
</feature>
<dbReference type="Proteomes" id="UP000054279">
    <property type="component" value="Unassembled WGS sequence"/>
</dbReference>
<dbReference type="Pfam" id="PF00108">
    <property type="entry name" value="Thiolase_N"/>
    <property type="match status" value="1"/>
</dbReference>
<comment type="catalytic activity">
    <reaction evidence="5">
        <text>an acyl-CoA + acetyl-CoA = a 3-oxoacyl-CoA + CoA</text>
        <dbReference type="Rhea" id="RHEA:21564"/>
        <dbReference type="ChEBI" id="CHEBI:57287"/>
        <dbReference type="ChEBI" id="CHEBI:57288"/>
        <dbReference type="ChEBI" id="CHEBI:58342"/>
        <dbReference type="ChEBI" id="CHEBI:90726"/>
        <dbReference type="EC" id="2.3.1.16"/>
    </reaction>
</comment>
<dbReference type="Gene3D" id="3.40.47.10">
    <property type="match status" value="2"/>
</dbReference>
<evidence type="ECO:0000313" key="9">
    <source>
        <dbReference type="EMBL" id="KIJ45300.1"/>
    </source>
</evidence>
<name>A0A0C9W1B4_SPHS4</name>
<keyword evidence="10" id="KW-1185">Reference proteome</keyword>
<evidence type="ECO:0000256" key="5">
    <source>
        <dbReference type="ARBA" id="ARBA00047605"/>
    </source>
</evidence>
<organism evidence="9 10">
    <name type="scientific">Sphaerobolus stellatus (strain SS14)</name>
    <dbReference type="NCBI Taxonomy" id="990650"/>
    <lineage>
        <taxon>Eukaryota</taxon>
        <taxon>Fungi</taxon>
        <taxon>Dikarya</taxon>
        <taxon>Basidiomycota</taxon>
        <taxon>Agaricomycotina</taxon>
        <taxon>Agaricomycetes</taxon>
        <taxon>Phallomycetidae</taxon>
        <taxon>Geastrales</taxon>
        <taxon>Sphaerobolaceae</taxon>
        <taxon>Sphaerobolus</taxon>
    </lineage>
</organism>